<keyword evidence="3 4" id="KW-0443">Lipid metabolism</keyword>
<evidence type="ECO:0000313" key="8">
    <source>
        <dbReference type="Proteomes" id="UP000367825"/>
    </source>
</evidence>
<dbReference type="PROSITE" id="PS51635">
    <property type="entry name" value="PNPLA"/>
    <property type="match status" value="1"/>
</dbReference>
<dbReference type="PANTHER" id="PTHR14226">
    <property type="entry name" value="NEUROPATHY TARGET ESTERASE/SWISS CHEESE D.MELANOGASTER"/>
    <property type="match status" value="1"/>
</dbReference>
<dbReference type="Gene3D" id="3.40.1090.10">
    <property type="entry name" value="Cytosolic phospholipase A2 catalytic domain"/>
    <property type="match status" value="2"/>
</dbReference>
<feature type="active site" description="Proton acceptor" evidence="4">
    <location>
        <position position="376"/>
    </location>
</feature>
<dbReference type="Pfam" id="PF01734">
    <property type="entry name" value="Patatin"/>
    <property type="match status" value="1"/>
</dbReference>
<evidence type="ECO:0000256" key="3">
    <source>
        <dbReference type="ARBA" id="ARBA00023098"/>
    </source>
</evidence>
<feature type="compositionally biased region" description="Pro residues" evidence="5">
    <location>
        <begin position="200"/>
        <end position="217"/>
    </location>
</feature>
<gene>
    <name evidence="7" type="ORF">PNO31109_01668</name>
</gene>
<accession>A0A5E4TZG1</accession>
<evidence type="ECO:0000256" key="4">
    <source>
        <dbReference type="PROSITE-ProRule" id="PRU01161"/>
    </source>
</evidence>
<proteinExistence type="predicted"/>
<dbReference type="InterPro" id="IPR050301">
    <property type="entry name" value="NTE"/>
</dbReference>
<feature type="region of interest" description="Disordered" evidence="5">
    <location>
        <begin position="1"/>
        <end position="50"/>
    </location>
</feature>
<name>A0A5E4TZG1_9BURK</name>
<evidence type="ECO:0000256" key="2">
    <source>
        <dbReference type="ARBA" id="ARBA00022963"/>
    </source>
</evidence>
<evidence type="ECO:0000259" key="6">
    <source>
        <dbReference type="PROSITE" id="PS51635"/>
    </source>
</evidence>
<organism evidence="7 8">
    <name type="scientific">Pandoraea nosoerga</name>
    <dbReference type="NCBI Taxonomy" id="2508296"/>
    <lineage>
        <taxon>Bacteria</taxon>
        <taxon>Pseudomonadati</taxon>
        <taxon>Pseudomonadota</taxon>
        <taxon>Betaproteobacteria</taxon>
        <taxon>Burkholderiales</taxon>
        <taxon>Burkholderiaceae</taxon>
        <taxon>Pandoraea</taxon>
    </lineage>
</organism>
<evidence type="ECO:0000256" key="5">
    <source>
        <dbReference type="SAM" id="MobiDB-lite"/>
    </source>
</evidence>
<keyword evidence="2 4" id="KW-0442">Lipid degradation</keyword>
<dbReference type="InterPro" id="IPR016035">
    <property type="entry name" value="Acyl_Trfase/lysoPLipase"/>
</dbReference>
<dbReference type="AlphaFoldDB" id="A0A5E4TZG1"/>
<dbReference type="CDD" id="cd07205">
    <property type="entry name" value="Pat_PNPLA6_PNPLA7_NTE1_like"/>
    <property type="match status" value="1"/>
</dbReference>
<comment type="caution">
    <text evidence="4">Lacks conserved residue(s) required for the propagation of feature annotation.</text>
</comment>
<feature type="region of interest" description="Disordered" evidence="5">
    <location>
        <begin position="118"/>
        <end position="139"/>
    </location>
</feature>
<dbReference type="PANTHER" id="PTHR14226:SF76">
    <property type="entry name" value="NTE FAMILY PROTEIN RSSA"/>
    <property type="match status" value="1"/>
</dbReference>
<dbReference type="Proteomes" id="UP000367825">
    <property type="component" value="Unassembled WGS sequence"/>
</dbReference>
<dbReference type="GO" id="GO:0016787">
    <property type="term" value="F:hydrolase activity"/>
    <property type="evidence" value="ECO:0007669"/>
    <property type="project" value="UniProtKB-UniRule"/>
</dbReference>
<reference evidence="7 8" key="1">
    <citation type="submission" date="2019-08" db="EMBL/GenBank/DDBJ databases">
        <authorList>
            <person name="Peeters C."/>
        </authorList>
    </citation>
    <scope>NUCLEOTIDE SEQUENCE [LARGE SCALE GENOMIC DNA]</scope>
    <source>
        <strain evidence="7 8">LMG 31109</strain>
    </source>
</reference>
<dbReference type="SUPFAM" id="SSF52151">
    <property type="entry name" value="FabD/lysophospholipase-like"/>
    <property type="match status" value="1"/>
</dbReference>
<protein>
    <submittedName>
        <fullName evidence="7">Esterase</fullName>
    </submittedName>
</protein>
<dbReference type="EMBL" id="CABPSC010000004">
    <property type="protein sequence ID" value="VVD92138.1"/>
    <property type="molecule type" value="Genomic_DNA"/>
</dbReference>
<feature type="region of interest" description="Disordered" evidence="5">
    <location>
        <begin position="192"/>
        <end position="217"/>
    </location>
</feature>
<keyword evidence="8" id="KW-1185">Reference proteome</keyword>
<feature type="active site" description="Nucleophile" evidence="4">
    <location>
        <position position="262"/>
    </location>
</feature>
<sequence>MVGGTENAAGGPPRQHGCRGCGGGGGVPDTENTTTAVAGDKTGDRHKGSTTCYRASMPLSKSELICARGAPIAVKLRVDAKRQPDIRTMNGAARVCPALLEFSPLLSLLRFVRRADHPSAGDTPALPSALPSTQRSVRPSALLSGLPPAASRAVSPAEAAPPVTKGTAAFRTTLSALAAAVILAGCASAPPVDTSSGAPTSPPVAQVPPATPSVPGAPPKIVRPLKIGLALGGGAARGFAHVGVIKALEARGVHADIVVGTSAGSVVGAMYASGLNGFQLNRLAATMDEASISDWTMPFRSRGMLRGEALQSYVNKVLKDRTIEQMPRQLGIVATDLQSGAPILFRRGNTGQAVRASSSVPGVFEPVHIGSRDYVDGGLVAPVPAEYARQMGADFVIAVDISANPAVQATQGQFDILMQTFTIMGQSIKQYELEKNADVVIRPSLAKMSASDFQGRNRAILAGEEAVARMWPEIQRKLAEAQSRATASSAQQAAR</sequence>
<dbReference type="GO" id="GO:0016042">
    <property type="term" value="P:lipid catabolic process"/>
    <property type="evidence" value="ECO:0007669"/>
    <property type="project" value="UniProtKB-UniRule"/>
</dbReference>
<feature type="short sequence motif" description="DGA/G" evidence="4">
    <location>
        <begin position="376"/>
        <end position="378"/>
    </location>
</feature>
<feature type="short sequence motif" description="GXSXG" evidence="4">
    <location>
        <begin position="260"/>
        <end position="264"/>
    </location>
</feature>
<keyword evidence="1 4" id="KW-0378">Hydrolase</keyword>
<evidence type="ECO:0000256" key="1">
    <source>
        <dbReference type="ARBA" id="ARBA00022801"/>
    </source>
</evidence>
<evidence type="ECO:0000313" key="7">
    <source>
        <dbReference type="EMBL" id="VVD92138.1"/>
    </source>
</evidence>
<dbReference type="InterPro" id="IPR002641">
    <property type="entry name" value="PNPLA_dom"/>
</dbReference>
<feature type="domain" description="PNPLA" evidence="6">
    <location>
        <begin position="229"/>
        <end position="389"/>
    </location>
</feature>